<dbReference type="Gene3D" id="1.10.260.40">
    <property type="entry name" value="lambda repressor-like DNA-binding domains"/>
    <property type="match status" value="1"/>
</dbReference>
<sequence length="259" mass="27915">MAKTISSLLPSSDALLREFGGRLRLARLRRKLTAKQVAERAGMAPMTLRAVEHGGSGVTIGAYLAVMQVLGLEEDLGLLAKADAVGRELQDIPLHKKSRRRELPDSDKEGRHDAARAAGSRIASLIVSLPNEALREQLDSLPLNQLRKAYEQLPSTKLKEVAELLPSERLKKLVASLPSEQIKRLLSESPGNRVKQIIESIESSSLANLNRARQDADKAFPGISSSTSGSNWIERGGFSSSESLADLISSAPPVGKKAG</sequence>
<evidence type="ECO:0000313" key="3">
    <source>
        <dbReference type="Proteomes" id="UP000484875"/>
    </source>
</evidence>
<dbReference type="RefSeq" id="WP_161092756.1">
    <property type="nucleotide sequence ID" value="NZ_WWCV01000075.1"/>
</dbReference>
<gene>
    <name evidence="2" type="ORF">GTP81_27205</name>
</gene>
<accession>A0A845HSN3</accession>
<feature type="domain" description="HTH cro/C1-type" evidence="1">
    <location>
        <begin position="23"/>
        <end position="76"/>
    </location>
</feature>
<dbReference type="InterPro" id="IPR038076">
    <property type="entry name" value="MgtE_N_sf"/>
</dbReference>
<dbReference type="SUPFAM" id="SSF158791">
    <property type="entry name" value="MgtE N-terminal domain-like"/>
    <property type="match status" value="1"/>
</dbReference>
<comment type="caution">
    <text evidence="2">The sequence shown here is derived from an EMBL/GenBank/DDBJ whole genome shotgun (WGS) entry which is preliminary data.</text>
</comment>
<dbReference type="PROSITE" id="PS50943">
    <property type="entry name" value="HTH_CROC1"/>
    <property type="match status" value="1"/>
</dbReference>
<dbReference type="InterPro" id="IPR006668">
    <property type="entry name" value="Mg_transptr_MgtE_intracell_dom"/>
</dbReference>
<dbReference type="SMART" id="SM00530">
    <property type="entry name" value="HTH_XRE"/>
    <property type="match status" value="1"/>
</dbReference>
<protein>
    <submittedName>
        <fullName evidence="2">Helix-turn-helix domain-containing protein</fullName>
    </submittedName>
</protein>
<reference evidence="2 3" key="1">
    <citation type="submission" date="2019-12" db="EMBL/GenBank/DDBJ databases">
        <title>Novel species isolated from a subtropical stream in China.</title>
        <authorList>
            <person name="Lu H."/>
        </authorList>
    </citation>
    <scope>NUCLEOTIDE SEQUENCE [LARGE SCALE GENOMIC DNA]</scope>
    <source>
        <strain evidence="2 3">FT107W</strain>
    </source>
</reference>
<proteinExistence type="predicted"/>
<keyword evidence="3" id="KW-1185">Reference proteome</keyword>
<dbReference type="Proteomes" id="UP000484875">
    <property type="component" value="Unassembled WGS sequence"/>
</dbReference>
<organism evidence="2 3">
    <name type="scientific">Duganella vulcania</name>
    <dbReference type="NCBI Taxonomy" id="2692166"/>
    <lineage>
        <taxon>Bacteria</taxon>
        <taxon>Pseudomonadati</taxon>
        <taxon>Pseudomonadota</taxon>
        <taxon>Betaproteobacteria</taxon>
        <taxon>Burkholderiales</taxon>
        <taxon>Oxalobacteraceae</taxon>
        <taxon>Telluria group</taxon>
        <taxon>Duganella</taxon>
    </lineage>
</organism>
<evidence type="ECO:0000313" key="2">
    <source>
        <dbReference type="EMBL" id="MYN20433.1"/>
    </source>
</evidence>
<dbReference type="InterPro" id="IPR001387">
    <property type="entry name" value="Cro/C1-type_HTH"/>
</dbReference>
<evidence type="ECO:0000259" key="1">
    <source>
        <dbReference type="PROSITE" id="PS50943"/>
    </source>
</evidence>
<dbReference type="Gene3D" id="1.25.60.10">
    <property type="entry name" value="MgtE N-terminal domain-like"/>
    <property type="match status" value="1"/>
</dbReference>
<dbReference type="InterPro" id="IPR010982">
    <property type="entry name" value="Lambda_DNA-bd_dom_sf"/>
</dbReference>
<dbReference type="EMBL" id="WWCV01000075">
    <property type="protein sequence ID" value="MYN20433.1"/>
    <property type="molecule type" value="Genomic_DNA"/>
</dbReference>
<dbReference type="Pfam" id="PF03448">
    <property type="entry name" value="MgtE_N"/>
    <property type="match status" value="1"/>
</dbReference>
<dbReference type="Pfam" id="PF13560">
    <property type="entry name" value="HTH_31"/>
    <property type="match status" value="1"/>
</dbReference>
<dbReference type="SUPFAM" id="SSF47413">
    <property type="entry name" value="lambda repressor-like DNA-binding domains"/>
    <property type="match status" value="1"/>
</dbReference>
<dbReference type="GO" id="GO:0003677">
    <property type="term" value="F:DNA binding"/>
    <property type="evidence" value="ECO:0007669"/>
    <property type="project" value="InterPro"/>
</dbReference>
<name>A0A845HSN3_9BURK</name>
<dbReference type="AlphaFoldDB" id="A0A845HSN3"/>